<dbReference type="EMBL" id="GBXM01059734">
    <property type="protein sequence ID" value="JAH48843.1"/>
    <property type="molecule type" value="Transcribed_RNA"/>
</dbReference>
<name>A0A0E9T7X5_ANGAN</name>
<organism evidence="1">
    <name type="scientific">Anguilla anguilla</name>
    <name type="common">European freshwater eel</name>
    <name type="synonym">Muraena anguilla</name>
    <dbReference type="NCBI Taxonomy" id="7936"/>
    <lineage>
        <taxon>Eukaryota</taxon>
        <taxon>Metazoa</taxon>
        <taxon>Chordata</taxon>
        <taxon>Craniata</taxon>
        <taxon>Vertebrata</taxon>
        <taxon>Euteleostomi</taxon>
        <taxon>Actinopterygii</taxon>
        <taxon>Neopterygii</taxon>
        <taxon>Teleostei</taxon>
        <taxon>Anguilliformes</taxon>
        <taxon>Anguillidae</taxon>
        <taxon>Anguilla</taxon>
    </lineage>
</organism>
<sequence>MLAHFLWCVDDR</sequence>
<reference evidence="1" key="1">
    <citation type="submission" date="2014-11" db="EMBL/GenBank/DDBJ databases">
        <authorList>
            <person name="Amaro Gonzalez C."/>
        </authorList>
    </citation>
    <scope>NUCLEOTIDE SEQUENCE</scope>
</reference>
<proteinExistence type="predicted"/>
<protein>
    <submittedName>
        <fullName evidence="1">Uncharacterized protein</fullName>
    </submittedName>
</protein>
<reference evidence="1" key="2">
    <citation type="journal article" date="2015" name="Fish Shellfish Immunol.">
        <title>Early steps in the European eel (Anguilla anguilla)-Vibrio vulnificus interaction in the gills: Role of the RtxA13 toxin.</title>
        <authorList>
            <person name="Callol A."/>
            <person name="Pajuelo D."/>
            <person name="Ebbesson L."/>
            <person name="Teles M."/>
            <person name="MacKenzie S."/>
            <person name="Amaro C."/>
        </authorList>
    </citation>
    <scope>NUCLEOTIDE SEQUENCE</scope>
</reference>
<accession>A0A0E9T7X5</accession>
<evidence type="ECO:0000313" key="1">
    <source>
        <dbReference type="EMBL" id="JAH48843.1"/>
    </source>
</evidence>